<feature type="transmembrane region" description="Helical" evidence="1">
    <location>
        <begin position="15"/>
        <end position="35"/>
    </location>
</feature>
<name>A0A1J5QSJ6_9ZZZZ</name>
<accession>A0A1J5QSJ6</accession>
<gene>
    <name evidence="2" type="ORF">GALL_315380</name>
</gene>
<protein>
    <submittedName>
        <fullName evidence="2">Uncharacterized protein</fullName>
    </submittedName>
</protein>
<evidence type="ECO:0000313" key="2">
    <source>
        <dbReference type="EMBL" id="OIQ86606.1"/>
    </source>
</evidence>
<dbReference type="EMBL" id="MLJW01000469">
    <property type="protein sequence ID" value="OIQ86606.1"/>
    <property type="molecule type" value="Genomic_DNA"/>
</dbReference>
<keyword evidence="1" id="KW-0812">Transmembrane</keyword>
<dbReference type="AlphaFoldDB" id="A0A1J5QSJ6"/>
<feature type="transmembrane region" description="Helical" evidence="1">
    <location>
        <begin position="121"/>
        <end position="141"/>
    </location>
</feature>
<reference evidence="2" key="1">
    <citation type="submission" date="2016-10" db="EMBL/GenBank/DDBJ databases">
        <title>Sequence of Gallionella enrichment culture.</title>
        <authorList>
            <person name="Poehlein A."/>
            <person name="Muehling M."/>
            <person name="Daniel R."/>
        </authorList>
    </citation>
    <scope>NUCLEOTIDE SEQUENCE</scope>
</reference>
<evidence type="ECO:0000256" key="1">
    <source>
        <dbReference type="SAM" id="Phobius"/>
    </source>
</evidence>
<sequence length="145" mass="14853">MSTHDRSVATHKTAVGWYLTVSAAAVLDLGLALVVDSAGHPDAAAGIVTGGLLVVVLASVGRWRSVRAVDRIGTATRIAAGRADERDLRVHEGALAIVGMMALVLSGLASAATFLDVDAVAILRVMPFVLVAAAAAAFVIVDRRS</sequence>
<keyword evidence="1" id="KW-0472">Membrane</keyword>
<feature type="transmembrane region" description="Helical" evidence="1">
    <location>
        <begin position="41"/>
        <end position="61"/>
    </location>
</feature>
<keyword evidence="1" id="KW-1133">Transmembrane helix</keyword>
<organism evidence="2">
    <name type="scientific">mine drainage metagenome</name>
    <dbReference type="NCBI Taxonomy" id="410659"/>
    <lineage>
        <taxon>unclassified sequences</taxon>
        <taxon>metagenomes</taxon>
        <taxon>ecological metagenomes</taxon>
    </lineage>
</organism>
<feature type="transmembrane region" description="Helical" evidence="1">
    <location>
        <begin position="94"/>
        <end position="115"/>
    </location>
</feature>
<comment type="caution">
    <text evidence="2">The sequence shown here is derived from an EMBL/GenBank/DDBJ whole genome shotgun (WGS) entry which is preliminary data.</text>
</comment>
<proteinExistence type="predicted"/>